<dbReference type="AlphaFoldDB" id="A0A7J6PLH7"/>
<dbReference type="EMBL" id="JABANM010002959">
    <property type="protein sequence ID" value="KAF4751694.1"/>
    <property type="molecule type" value="Genomic_DNA"/>
</dbReference>
<dbReference type="Proteomes" id="UP000574390">
    <property type="component" value="Unassembled WGS sequence"/>
</dbReference>
<reference evidence="3 4" key="1">
    <citation type="submission" date="2020-04" db="EMBL/GenBank/DDBJ databases">
        <title>Perkinsus olseni comparative genomics.</title>
        <authorList>
            <person name="Bogema D.R."/>
        </authorList>
    </citation>
    <scope>NUCLEOTIDE SEQUENCE [LARGE SCALE GENOMIC DNA]</scope>
    <source>
        <strain evidence="2">ATCC PRA-205</strain>
        <strain evidence="1 3">ATCC PRA-207</strain>
    </source>
</reference>
<dbReference type="Gene3D" id="2.60.60.30">
    <property type="entry name" value="sav2460 like domains"/>
    <property type="match status" value="1"/>
</dbReference>
<keyword evidence="3" id="KW-1185">Reference proteome</keyword>
<evidence type="ECO:0000313" key="2">
    <source>
        <dbReference type="EMBL" id="KAF4751694.1"/>
    </source>
</evidence>
<evidence type="ECO:0000313" key="3">
    <source>
        <dbReference type="Proteomes" id="UP000553632"/>
    </source>
</evidence>
<evidence type="ECO:0000313" key="4">
    <source>
        <dbReference type="Proteomes" id="UP000574390"/>
    </source>
</evidence>
<feature type="non-terminal residue" evidence="1">
    <location>
        <position position="179"/>
    </location>
</feature>
<comment type="caution">
    <text evidence="1">The sequence shown here is derived from an EMBL/GenBank/DDBJ whole genome shotgun (WGS) entry which is preliminary data.</text>
</comment>
<accession>A0A7J6PLH7</accession>
<evidence type="ECO:0000313" key="1">
    <source>
        <dbReference type="EMBL" id="KAF4696430.1"/>
    </source>
</evidence>
<dbReference type="EMBL" id="JABANO010039050">
    <property type="protein sequence ID" value="KAF4696430.1"/>
    <property type="molecule type" value="Genomic_DNA"/>
</dbReference>
<organism evidence="1 3">
    <name type="scientific">Perkinsus olseni</name>
    <name type="common">Perkinsus atlanticus</name>
    <dbReference type="NCBI Taxonomy" id="32597"/>
    <lineage>
        <taxon>Eukaryota</taxon>
        <taxon>Sar</taxon>
        <taxon>Alveolata</taxon>
        <taxon>Perkinsozoa</taxon>
        <taxon>Perkinsea</taxon>
        <taxon>Perkinsida</taxon>
        <taxon>Perkinsidae</taxon>
        <taxon>Perkinsus</taxon>
    </lineage>
</organism>
<proteinExistence type="predicted"/>
<protein>
    <submittedName>
        <fullName evidence="1">AN1-type zinc finger protein 2A</fullName>
    </submittedName>
</protein>
<feature type="non-terminal residue" evidence="1">
    <location>
        <position position="1"/>
    </location>
</feature>
<sequence>SVFRRQGELTNSTSSCSYVLDGTVFFNSHSACDGAVTLDESDGGSILLDCNRIKEDRLIVMCASCYNNENILDLPGLEFLIKSEDDGRILYRATSDDIFERKFGAKLAAQVKRNRQSGLLTQLPTTSVSSTFVRLTDGGGSVHYPSVIVGVFVYDQGEWHFVRVGQTCQGTNMISMKAD</sequence>
<dbReference type="Proteomes" id="UP000553632">
    <property type="component" value="Unassembled WGS sequence"/>
</dbReference>
<name>A0A7J6PLH7_PEROL</name>
<gene>
    <name evidence="1" type="primary">ZFAND2A_4</name>
    <name evidence="2" type="synonym">ZFAND2A_2</name>
    <name evidence="2" type="ORF">FOZ62_012577</name>
    <name evidence="1" type="ORF">FOZ63_013929</name>
</gene>